<comment type="similarity">
    <text evidence="3 10">Belongs to the cytochrome P450 family.</text>
</comment>
<dbReference type="EMBL" id="MDYO01000008">
    <property type="protein sequence ID" value="OQD98836.1"/>
    <property type="molecule type" value="Genomic_DNA"/>
</dbReference>
<evidence type="ECO:0000313" key="13">
    <source>
        <dbReference type="Proteomes" id="UP000191612"/>
    </source>
</evidence>
<keyword evidence="11" id="KW-1133">Transmembrane helix</keyword>
<evidence type="ECO:0008006" key="14">
    <source>
        <dbReference type="Google" id="ProtNLM"/>
    </source>
</evidence>
<accession>A0A1V6RC89</accession>
<keyword evidence="4 9" id="KW-0349">Heme</keyword>
<evidence type="ECO:0000256" key="5">
    <source>
        <dbReference type="ARBA" id="ARBA00022723"/>
    </source>
</evidence>
<dbReference type="Pfam" id="PF00067">
    <property type="entry name" value="p450"/>
    <property type="match status" value="1"/>
</dbReference>
<evidence type="ECO:0000256" key="3">
    <source>
        <dbReference type="ARBA" id="ARBA00010617"/>
    </source>
</evidence>
<dbReference type="SUPFAM" id="SSF48264">
    <property type="entry name" value="Cytochrome P450"/>
    <property type="match status" value="1"/>
</dbReference>
<sequence>MAYFSLISTIALSSVLFIIYHIIYTYCSLATLPGPFWSRITNLPRVAWVKSGRAHVFHQRLHDVHGPVVRLGPNIVSVSDPDAIPTIYPTREGFPKSDFYRVQRPYTRKDGEVAAIFNTQDEDLHRRLRKPVAYLYSMTNVVSLEPFVDQALCVMFEQLDRRYATSKGVCDLGNWLQYFAYDVMGTLTFSKRYSFLEEGRDVNGILMAVEKFMNLSSVMGQVPWLDRLLYKNPVSAFFRNTAGSKILTMVNQYTKEKQEQKPMIKNESCKLDMLSHFLHIQETNPNIPSNAAKAWTFANVKAGSDSTASVMQTMLYQLLRHPDSMNRLLEGLYQTSVENSTSDDMPLPAWKSIRNLDYLDACFMEALRLHPPFCLPLERVVQRGGIIISGHYLPQGTVVGINPYVCNRNPSLFGKDVSEWRPERWIGLDPAQRQRMERGVLSFGAGRRSCLGKNIAILEAKKTIAALFLRYEMRLVDPKQHRTENAWFFRQWGIIVTIKQRK</sequence>
<dbReference type="AlphaFoldDB" id="A0A1V6RC89"/>
<dbReference type="PRINTS" id="PR00465">
    <property type="entry name" value="EP450IV"/>
</dbReference>
<dbReference type="GO" id="GO:0016705">
    <property type="term" value="F:oxidoreductase activity, acting on paired donors, with incorporation or reduction of molecular oxygen"/>
    <property type="evidence" value="ECO:0007669"/>
    <property type="project" value="InterPro"/>
</dbReference>
<dbReference type="InterPro" id="IPR002403">
    <property type="entry name" value="Cyt_P450_E_grp-IV"/>
</dbReference>
<evidence type="ECO:0000256" key="4">
    <source>
        <dbReference type="ARBA" id="ARBA00022617"/>
    </source>
</evidence>
<feature type="transmembrane region" description="Helical" evidence="11">
    <location>
        <begin position="6"/>
        <end position="29"/>
    </location>
</feature>
<dbReference type="PANTHER" id="PTHR24305">
    <property type="entry name" value="CYTOCHROME P450"/>
    <property type="match status" value="1"/>
</dbReference>
<organism evidence="12 13">
    <name type="scientific">Penicillium solitum</name>
    <dbReference type="NCBI Taxonomy" id="60172"/>
    <lineage>
        <taxon>Eukaryota</taxon>
        <taxon>Fungi</taxon>
        <taxon>Dikarya</taxon>
        <taxon>Ascomycota</taxon>
        <taxon>Pezizomycotina</taxon>
        <taxon>Eurotiomycetes</taxon>
        <taxon>Eurotiomycetidae</taxon>
        <taxon>Eurotiales</taxon>
        <taxon>Aspergillaceae</taxon>
        <taxon>Penicillium</taxon>
    </lineage>
</organism>
<dbReference type="PRINTS" id="PR00385">
    <property type="entry name" value="P450"/>
</dbReference>
<dbReference type="InterPro" id="IPR036396">
    <property type="entry name" value="Cyt_P450_sf"/>
</dbReference>
<evidence type="ECO:0000256" key="7">
    <source>
        <dbReference type="ARBA" id="ARBA00023004"/>
    </source>
</evidence>
<evidence type="ECO:0000256" key="2">
    <source>
        <dbReference type="ARBA" id="ARBA00005179"/>
    </source>
</evidence>
<evidence type="ECO:0000256" key="10">
    <source>
        <dbReference type="RuleBase" id="RU000461"/>
    </source>
</evidence>
<dbReference type="PANTHER" id="PTHR24305:SF175">
    <property type="entry name" value="CYTOCHROME P450 MONOOXYGENASE PKFB"/>
    <property type="match status" value="1"/>
</dbReference>
<dbReference type="GO" id="GO:0004497">
    <property type="term" value="F:monooxygenase activity"/>
    <property type="evidence" value="ECO:0007669"/>
    <property type="project" value="UniProtKB-KW"/>
</dbReference>
<keyword evidence="5 9" id="KW-0479">Metal-binding</keyword>
<dbReference type="Gene3D" id="1.10.630.10">
    <property type="entry name" value="Cytochrome P450"/>
    <property type="match status" value="1"/>
</dbReference>
<evidence type="ECO:0000256" key="11">
    <source>
        <dbReference type="SAM" id="Phobius"/>
    </source>
</evidence>
<dbReference type="InterPro" id="IPR050121">
    <property type="entry name" value="Cytochrome_P450_monoxygenase"/>
</dbReference>
<comment type="caution">
    <text evidence="12">The sequence shown here is derived from an EMBL/GenBank/DDBJ whole genome shotgun (WGS) entry which is preliminary data.</text>
</comment>
<reference evidence="13" key="1">
    <citation type="journal article" date="2017" name="Nat. Microbiol.">
        <title>Global analysis of biosynthetic gene clusters reveals vast potential of secondary metabolite production in Penicillium species.</title>
        <authorList>
            <person name="Nielsen J.C."/>
            <person name="Grijseels S."/>
            <person name="Prigent S."/>
            <person name="Ji B."/>
            <person name="Dainat J."/>
            <person name="Nielsen K.F."/>
            <person name="Frisvad J.C."/>
            <person name="Workman M."/>
            <person name="Nielsen J."/>
        </authorList>
    </citation>
    <scope>NUCLEOTIDE SEQUENCE [LARGE SCALE GENOMIC DNA]</scope>
    <source>
        <strain evidence="13">IBT 29525</strain>
    </source>
</reference>
<dbReference type="GO" id="GO:0020037">
    <property type="term" value="F:heme binding"/>
    <property type="evidence" value="ECO:0007669"/>
    <property type="project" value="InterPro"/>
</dbReference>
<dbReference type="InterPro" id="IPR001128">
    <property type="entry name" value="Cyt_P450"/>
</dbReference>
<dbReference type="GO" id="GO:0043386">
    <property type="term" value="P:mycotoxin biosynthetic process"/>
    <property type="evidence" value="ECO:0007669"/>
    <property type="project" value="UniProtKB-ARBA"/>
</dbReference>
<evidence type="ECO:0000256" key="6">
    <source>
        <dbReference type="ARBA" id="ARBA00023002"/>
    </source>
</evidence>
<comment type="pathway">
    <text evidence="2">Secondary metabolite biosynthesis.</text>
</comment>
<keyword evidence="11" id="KW-0472">Membrane</keyword>
<dbReference type="Proteomes" id="UP000191612">
    <property type="component" value="Unassembled WGS sequence"/>
</dbReference>
<keyword evidence="13" id="KW-1185">Reference proteome</keyword>
<keyword evidence="11" id="KW-0812">Transmembrane</keyword>
<protein>
    <recommendedName>
        <fullName evidence="14">Cytochrome P450</fullName>
    </recommendedName>
</protein>
<feature type="binding site" description="axial binding residue" evidence="9">
    <location>
        <position position="450"/>
    </location>
    <ligand>
        <name>heme</name>
        <dbReference type="ChEBI" id="CHEBI:30413"/>
    </ligand>
    <ligandPart>
        <name>Fe</name>
        <dbReference type="ChEBI" id="CHEBI:18248"/>
    </ligandPart>
</feature>
<evidence type="ECO:0000256" key="1">
    <source>
        <dbReference type="ARBA" id="ARBA00001971"/>
    </source>
</evidence>
<keyword evidence="8 10" id="KW-0503">Monooxygenase</keyword>
<gene>
    <name evidence="12" type="ORF">PENSOL_c008G01244</name>
</gene>
<proteinExistence type="inferred from homology"/>
<evidence type="ECO:0000256" key="9">
    <source>
        <dbReference type="PIRSR" id="PIRSR602403-1"/>
    </source>
</evidence>
<dbReference type="InterPro" id="IPR017972">
    <property type="entry name" value="Cyt_P450_CS"/>
</dbReference>
<comment type="cofactor">
    <cofactor evidence="1 9">
        <name>heme</name>
        <dbReference type="ChEBI" id="CHEBI:30413"/>
    </cofactor>
</comment>
<dbReference type="CDD" id="cd11060">
    <property type="entry name" value="CYP57A1-like"/>
    <property type="match status" value="1"/>
</dbReference>
<keyword evidence="7 9" id="KW-0408">Iron</keyword>
<evidence type="ECO:0000256" key="8">
    <source>
        <dbReference type="ARBA" id="ARBA00023033"/>
    </source>
</evidence>
<dbReference type="GO" id="GO:0005506">
    <property type="term" value="F:iron ion binding"/>
    <property type="evidence" value="ECO:0007669"/>
    <property type="project" value="InterPro"/>
</dbReference>
<name>A0A1V6RC89_9EURO</name>
<dbReference type="PROSITE" id="PS00086">
    <property type="entry name" value="CYTOCHROME_P450"/>
    <property type="match status" value="1"/>
</dbReference>
<evidence type="ECO:0000313" key="12">
    <source>
        <dbReference type="EMBL" id="OQD98836.1"/>
    </source>
</evidence>
<dbReference type="STRING" id="60172.A0A1V6RC89"/>
<keyword evidence="6 10" id="KW-0560">Oxidoreductase</keyword>